<dbReference type="AlphaFoldDB" id="A0A1Y1IIE6"/>
<dbReference type="PANTHER" id="PTHR35135:SF3">
    <property type="entry name" value="OS05G0517800 PROTEIN"/>
    <property type="match status" value="1"/>
</dbReference>
<name>A0A1Y1IIE6_KLENI</name>
<dbReference type="OrthoDB" id="5598737at2759"/>
<evidence type="ECO:0008006" key="3">
    <source>
        <dbReference type="Google" id="ProtNLM"/>
    </source>
</evidence>
<evidence type="ECO:0000313" key="1">
    <source>
        <dbReference type="EMBL" id="GAQ90660.1"/>
    </source>
</evidence>
<organism evidence="1 2">
    <name type="scientific">Klebsormidium nitens</name>
    <name type="common">Green alga</name>
    <name type="synonym">Ulothrix nitens</name>
    <dbReference type="NCBI Taxonomy" id="105231"/>
    <lineage>
        <taxon>Eukaryota</taxon>
        <taxon>Viridiplantae</taxon>
        <taxon>Streptophyta</taxon>
        <taxon>Klebsormidiophyceae</taxon>
        <taxon>Klebsormidiales</taxon>
        <taxon>Klebsormidiaceae</taxon>
        <taxon>Klebsormidium</taxon>
    </lineage>
</organism>
<accession>A0A1Y1IIE6</accession>
<gene>
    <name evidence="1" type="ORF">KFL_006680080</name>
</gene>
<evidence type="ECO:0000313" key="2">
    <source>
        <dbReference type="Proteomes" id="UP000054558"/>
    </source>
</evidence>
<proteinExistence type="predicted"/>
<feature type="non-terminal residue" evidence="1">
    <location>
        <position position="1207"/>
    </location>
</feature>
<dbReference type="Proteomes" id="UP000054558">
    <property type="component" value="Unassembled WGS sequence"/>
</dbReference>
<protein>
    <recommendedName>
        <fullName evidence="3">HMG domain-containing protein</fullName>
    </recommendedName>
</protein>
<keyword evidence="2" id="KW-1185">Reference proteome</keyword>
<dbReference type="PANTHER" id="PTHR35135">
    <property type="entry name" value="OS05G0517800 PROTEIN"/>
    <property type="match status" value="1"/>
</dbReference>
<reference evidence="1 2" key="1">
    <citation type="journal article" date="2014" name="Nat. Commun.">
        <title>Klebsormidium flaccidum genome reveals primary factors for plant terrestrial adaptation.</title>
        <authorList>
            <person name="Hori K."/>
            <person name="Maruyama F."/>
            <person name="Fujisawa T."/>
            <person name="Togashi T."/>
            <person name="Yamamoto N."/>
            <person name="Seo M."/>
            <person name="Sato S."/>
            <person name="Yamada T."/>
            <person name="Mori H."/>
            <person name="Tajima N."/>
            <person name="Moriyama T."/>
            <person name="Ikeuchi M."/>
            <person name="Watanabe M."/>
            <person name="Wada H."/>
            <person name="Kobayashi K."/>
            <person name="Saito M."/>
            <person name="Masuda T."/>
            <person name="Sasaki-Sekimoto Y."/>
            <person name="Mashiguchi K."/>
            <person name="Awai K."/>
            <person name="Shimojima M."/>
            <person name="Masuda S."/>
            <person name="Iwai M."/>
            <person name="Nobusawa T."/>
            <person name="Narise T."/>
            <person name="Kondo S."/>
            <person name="Saito H."/>
            <person name="Sato R."/>
            <person name="Murakawa M."/>
            <person name="Ihara Y."/>
            <person name="Oshima-Yamada Y."/>
            <person name="Ohtaka K."/>
            <person name="Satoh M."/>
            <person name="Sonobe K."/>
            <person name="Ishii M."/>
            <person name="Ohtani R."/>
            <person name="Kanamori-Sato M."/>
            <person name="Honoki R."/>
            <person name="Miyazaki D."/>
            <person name="Mochizuki H."/>
            <person name="Umetsu J."/>
            <person name="Higashi K."/>
            <person name="Shibata D."/>
            <person name="Kamiya Y."/>
            <person name="Sato N."/>
            <person name="Nakamura Y."/>
            <person name="Tabata S."/>
            <person name="Ida S."/>
            <person name="Kurokawa K."/>
            <person name="Ohta H."/>
        </authorList>
    </citation>
    <scope>NUCLEOTIDE SEQUENCE [LARGE SCALE GENOMIC DNA]</scope>
    <source>
        <strain evidence="1 2">NIES-2285</strain>
    </source>
</reference>
<sequence length="1207" mass="131511">MDPATVSRDVKEPSDVVLLASTNPAANAQLHEALARGQAVRSYAAVHFQGSAPLFGDIRSVPAAVSPLPNAGGVRGGRPSYAAKQGGTDFMFDYGFAFSLRPAGAFARGGLGSTCIGRICGGKGAVYARGSEPFIWERKRNRGGALVCRGEEASEGGHQFFVQRRDLDPCLHCRVEPKGDAPARRGVKRALEEEPNPRELGPMAILSEMGRSRIPPMAVAPGLFLVPQLDACSGRLLDISTTNRGLVNVPRLVKVDHMGSFQCLCGQRGCRDHEMAFLEETRRMSGWWHGGEAIFTAFDESRPFVREVTSGVPWLLPLNHRGCVGNVLHGPDAEAWRGGPQLRVFVMSSPGETPVVCTLEGTSTHCSGIECAGQERCQHLSRVCSKQSLPQSEPSANGAMRPLADRRAERVEQREAGARRLMVCNDPLCRRPDSKVECTHQKTSEPWECLPAAALDMGHSHKKIDTIMSRGGASVTSLCERWGEEGVQRRDKAKHFCAPRPLDPLSPCGRPWQVEIRKAALTTAGARYEVTTYRRVCRIAPGREAACCSVAYDGQEDGIFNFSGTTLLSHGLLLRNHFAAALGAAHSLNFEAGDMAARCLEGLGVPRLDDRVFDSAMQAFNDLAARARIQHVCSRSNCAHLYTSEVEAAEAEAHASGVPLKAERTEGLTSDLATYAFGRDKVITFDGTFFANASAMRDSTTEVSLHSICEPDPGAPRVAGGFTSLSVGGVRPSQGGSRAPLDVAPEGIDCPWKYRNGLSELRPAVRSLVQRWCNFRKAAAQGSNAPLKPEEFVMMREGLPANVVALIDFVTEAEACADPATCAVCQAVPRRPWMQGFLKEGPVGPTGWCPTHFQPYGALLHTLLIPRYSWVFGRIVTLKLLRHLLLEGPLDARGMAYLSNDGPMLAAVLRLHPTAEGLHAFPRTLRPLVRDIYATNLLCFEPSANRPSSHNSRSPLAALHDATEHLWTIEGERLRLMGQVEAAAMEYAEQRGAVLKWAANSVLFELEVREPSCYEEGGFLRAPSTLCAERVAAVSAYAFHPLLYGRPRFVDWEDEAGRGKKGSEERLTQHCSAPNPRSFKGRAGIFIACCQDRAPLGYHWLKGGESVLDLGTILLTRFPFKTLRGMTVVEDASCNAQEWMLNRVPQLAKFILFVVDRFHSGPISCAPSGAKRYATHTCAPTLFIDTFPQHERTITTASEGINSGLKR</sequence>
<dbReference type="EMBL" id="DF237617">
    <property type="protein sequence ID" value="GAQ90660.1"/>
    <property type="molecule type" value="Genomic_DNA"/>
</dbReference>